<sequence>WKKIIKMRKYIMTSIFLGVTRAWESPIYPGYSRVWQDTFSGLPGASPDLRNWNVITGDLGVNNELQFYTGSSANVHVSGGGTLKLVPWKDSSHLKGWTSGRIESKYTFTPLDGSITRIEAYIMLGDGESSHKQGIWPAFWMLGDSMRSGVAWPTCGEIDIMETINGALTGYGSIHCDICAGGITGTARIPDHNWHLWRLEIDRRDIDYQNQAITWYMDESQFHQVTGTQIGSNKVWAVLAQSPLYIILNVAVGGAWPGYPNSNTLDGYNSYQEVAYVAHYVSS</sequence>
<evidence type="ECO:0000313" key="1">
    <source>
        <dbReference type="EMBL" id="CAG9950818.1"/>
    </source>
</evidence>
<keyword evidence="2" id="KW-1185">Reference proteome</keyword>
<proteinExistence type="predicted"/>
<dbReference type="Proteomes" id="UP000836387">
    <property type="component" value="Unassembled WGS sequence"/>
</dbReference>
<organism evidence="1 2">
    <name type="scientific">Clonostachys rosea f. rosea IK726</name>
    <dbReference type="NCBI Taxonomy" id="1349383"/>
    <lineage>
        <taxon>Eukaryota</taxon>
        <taxon>Fungi</taxon>
        <taxon>Dikarya</taxon>
        <taxon>Ascomycota</taxon>
        <taxon>Pezizomycotina</taxon>
        <taxon>Sordariomycetes</taxon>
        <taxon>Hypocreomycetidae</taxon>
        <taxon>Hypocreales</taxon>
        <taxon>Bionectriaceae</taxon>
        <taxon>Clonostachys</taxon>
    </lineage>
</organism>
<dbReference type="EMBL" id="CADEHS020000197">
    <property type="protein sequence ID" value="CAG9950818.1"/>
    <property type="molecule type" value="Genomic_DNA"/>
</dbReference>
<feature type="non-terminal residue" evidence="1">
    <location>
        <position position="1"/>
    </location>
</feature>
<protein>
    <submittedName>
        <fullName evidence="1">Uncharacterized protein</fullName>
    </submittedName>
</protein>
<accession>A0ACA9UBV9</accession>
<reference evidence="1" key="1">
    <citation type="submission" date="2020-04" db="EMBL/GenBank/DDBJ databases">
        <authorList>
            <person name="Broberg M."/>
        </authorList>
    </citation>
    <scope>NUCLEOTIDE SEQUENCE</scope>
</reference>
<reference evidence="1" key="2">
    <citation type="submission" date="2021-10" db="EMBL/GenBank/DDBJ databases">
        <authorList>
            <person name="Piombo E."/>
        </authorList>
    </citation>
    <scope>NUCLEOTIDE SEQUENCE</scope>
</reference>
<gene>
    <name evidence="1" type="ORF">CRV2_00018997</name>
</gene>
<evidence type="ECO:0000313" key="2">
    <source>
        <dbReference type="Proteomes" id="UP000836387"/>
    </source>
</evidence>
<name>A0ACA9UBV9_BIOOC</name>
<comment type="caution">
    <text evidence="1">The sequence shown here is derived from an EMBL/GenBank/DDBJ whole genome shotgun (WGS) entry which is preliminary data.</text>
</comment>